<dbReference type="EMBL" id="BSOH01000034">
    <property type="protein sequence ID" value="GLR19746.1"/>
    <property type="molecule type" value="Genomic_DNA"/>
</dbReference>
<keyword evidence="1" id="KW-0805">Transcription regulation</keyword>
<organism evidence="6 7">
    <name type="scientific">Portibacter lacus</name>
    <dbReference type="NCBI Taxonomy" id="1099794"/>
    <lineage>
        <taxon>Bacteria</taxon>
        <taxon>Pseudomonadati</taxon>
        <taxon>Bacteroidota</taxon>
        <taxon>Saprospiria</taxon>
        <taxon>Saprospirales</taxon>
        <taxon>Haliscomenobacteraceae</taxon>
        <taxon>Portibacter</taxon>
    </lineage>
</organism>
<dbReference type="Pfam" id="PF00027">
    <property type="entry name" value="cNMP_binding"/>
    <property type="match status" value="1"/>
</dbReference>
<feature type="domain" description="Cyclic nucleotide-binding" evidence="4">
    <location>
        <begin position="15"/>
        <end position="119"/>
    </location>
</feature>
<dbReference type="PANTHER" id="PTHR24567">
    <property type="entry name" value="CRP FAMILY TRANSCRIPTIONAL REGULATORY PROTEIN"/>
    <property type="match status" value="1"/>
</dbReference>
<dbReference type="GO" id="GO:0005829">
    <property type="term" value="C:cytosol"/>
    <property type="evidence" value="ECO:0007669"/>
    <property type="project" value="TreeGrafter"/>
</dbReference>
<dbReference type="InterPro" id="IPR036390">
    <property type="entry name" value="WH_DNA-bd_sf"/>
</dbReference>
<comment type="caution">
    <text evidence="6">The sequence shown here is derived from an EMBL/GenBank/DDBJ whole genome shotgun (WGS) entry which is preliminary data.</text>
</comment>
<dbReference type="PANTHER" id="PTHR24567:SF26">
    <property type="entry name" value="REGULATORY PROTEIN YEIL"/>
    <property type="match status" value="1"/>
</dbReference>
<reference evidence="6" key="2">
    <citation type="submission" date="2023-01" db="EMBL/GenBank/DDBJ databases">
        <title>Draft genome sequence of Portibacter lacus strain NBRC 108769.</title>
        <authorList>
            <person name="Sun Q."/>
            <person name="Mori K."/>
        </authorList>
    </citation>
    <scope>NUCLEOTIDE SEQUENCE</scope>
    <source>
        <strain evidence="6">NBRC 108769</strain>
    </source>
</reference>
<evidence type="ECO:0000259" key="5">
    <source>
        <dbReference type="PROSITE" id="PS51063"/>
    </source>
</evidence>
<dbReference type="Gene3D" id="1.10.10.10">
    <property type="entry name" value="Winged helix-like DNA-binding domain superfamily/Winged helix DNA-binding domain"/>
    <property type="match status" value="1"/>
</dbReference>
<dbReference type="PROSITE" id="PS51063">
    <property type="entry name" value="HTH_CRP_2"/>
    <property type="match status" value="1"/>
</dbReference>
<dbReference type="InterPro" id="IPR014710">
    <property type="entry name" value="RmlC-like_jellyroll"/>
</dbReference>
<reference evidence="6" key="1">
    <citation type="journal article" date="2014" name="Int. J. Syst. Evol. Microbiol.">
        <title>Complete genome sequence of Corynebacterium casei LMG S-19264T (=DSM 44701T), isolated from a smear-ripened cheese.</title>
        <authorList>
            <consortium name="US DOE Joint Genome Institute (JGI-PGF)"/>
            <person name="Walter F."/>
            <person name="Albersmeier A."/>
            <person name="Kalinowski J."/>
            <person name="Ruckert C."/>
        </authorList>
    </citation>
    <scope>NUCLEOTIDE SEQUENCE</scope>
    <source>
        <strain evidence="6">NBRC 108769</strain>
    </source>
</reference>
<evidence type="ECO:0000256" key="3">
    <source>
        <dbReference type="ARBA" id="ARBA00023163"/>
    </source>
</evidence>
<dbReference type="InterPro" id="IPR000595">
    <property type="entry name" value="cNMP-bd_dom"/>
</dbReference>
<keyword evidence="7" id="KW-1185">Reference proteome</keyword>
<evidence type="ECO:0000256" key="1">
    <source>
        <dbReference type="ARBA" id="ARBA00023015"/>
    </source>
</evidence>
<name>A0AA37SVU3_9BACT</name>
<dbReference type="InterPro" id="IPR018490">
    <property type="entry name" value="cNMP-bd_dom_sf"/>
</dbReference>
<dbReference type="InterPro" id="IPR036388">
    <property type="entry name" value="WH-like_DNA-bd_sf"/>
</dbReference>
<dbReference type="Gene3D" id="2.60.120.10">
    <property type="entry name" value="Jelly Rolls"/>
    <property type="match status" value="1"/>
</dbReference>
<dbReference type="GO" id="GO:0003700">
    <property type="term" value="F:DNA-binding transcription factor activity"/>
    <property type="evidence" value="ECO:0007669"/>
    <property type="project" value="TreeGrafter"/>
</dbReference>
<protein>
    <submittedName>
        <fullName evidence="6">cAMP-binding protein</fullName>
    </submittedName>
</protein>
<gene>
    <name evidence="6" type="ORF">GCM10007940_43620</name>
</gene>
<dbReference type="Pfam" id="PF13545">
    <property type="entry name" value="HTH_Crp_2"/>
    <property type="match status" value="1"/>
</dbReference>
<dbReference type="SUPFAM" id="SSF51206">
    <property type="entry name" value="cAMP-binding domain-like"/>
    <property type="match status" value="1"/>
</dbReference>
<dbReference type="GO" id="GO:0003677">
    <property type="term" value="F:DNA binding"/>
    <property type="evidence" value="ECO:0007669"/>
    <property type="project" value="UniProtKB-KW"/>
</dbReference>
<dbReference type="Proteomes" id="UP001156666">
    <property type="component" value="Unassembled WGS sequence"/>
</dbReference>
<keyword evidence="2" id="KW-0238">DNA-binding</keyword>
<dbReference type="SUPFAM" id="SSF46785">
    <property type="entry name" value="Winged helix' DNA-binding domain"/>
    <property type="match status" value="1"/>
</dbReference>
<dbReference type="RefSeq" id="WP_235295500.1">
    <property type="nucleotide sequence ID" value="NZ_BSOH01000034.1"/>
</dbReference>
<dbReference type="InterPro" id="IPR050397">
    <property type="entry name" value="Env_Response_Regulators"/>
</dbReference>
<dbReference type="CDD" id="cd00038">
    <property type="entry name" value="CAP_ED"/>
    <property type="match status" value="1"/>
</dbReference>
<dbReference type="SMART" id="SM00100">
    <property type="entry name" value="cNMP"/>
    <property type="match status" value="1"/>
</dbReference>
<accession>A0AA37SVU3</accession>
<feature type="domain" description="HTH crp-type" evidence="5">
    <location>
        <begin position="150"/>
        <end position="227"/>
    </location>
</feature>
<proteinExistence type="predicted"/>
<dbReference type="SMART" id="SM00419">
    <property type="entry name" value="HTH_CRP"/>
    <property type="match status" value="1"/>
</dbReference>
<dbReference type="InterPro" id="IPR012318">
    <property type="entry name" value="HTH_CRP"/>
</dbReference>
<evidence type="ECO:0000256" key="2">
    <source>
        <dbReference type="ARBA" id="ARBA00023125"/>
    </source>
</evidence>
<evidence type="ECO:0000259" key="4">
    <source>
        <dbReference type="PROSITE" id="PS50042"/>
    </source>
</evidence>
<dbReference type="PROSITE" id="PS50042">
    <property type="entry name" value="CNMP_BINDING_3"/>
    <property type="match status" value="1"/>
</dbReference>
<evidence type="ECO:0000313" key="7">
    <source>
        <dbReference type="Proteomes" id="UP001156666"/>
    </source>
</evidence>
<evidence type="ECO:0000313" key="6">
    <source>
        <dbReference type="EMBL" id="GLR19746.1"/>
    </source>
</evidence>
<dbReference type="AlphaFoldDB" id="A0AA37SVU3"/>
<sequence>MQHNNMIETLREFPILSECSDKELEWLSGKITEKSFFKGETIYREGEDGSHVYFVTDGSAKLGITSSCGKILIKDIVHASDVFGENIFTSVNTRKEFAEVMKGTISLLMIRKDDFQKLLLHNQRFANSVINLVVTRLNALEKRMENFIFKKAKARIVDFIVNTGKNRGIKIGLDELLINHGMSHKEIAFLTDTSRQTVARVLGELKKDSLIHFSSRKPSKILIRDFASLNAF</sequence>
<keyword evidence="3" id="KW-0804">Transcription</keyword>